<dbReference type="GO" id="GO:0034707">
    <property type="term" value="C:chloride channel complex"/>
    <property type="evidence" value="ECO:0007669"/>
    <property type="project" value="UniProtKB-KW"/>
</dbReference>
<accession>A0A9D4UH95</accession>
<evidence type="ECO:0000256" key="7">
    <source>
        <dbReference type="ARBA" id="ARBA00023173"/>
    </source>
</evidence>
<comment type="subcellular location">
    <subcellularLocation>
        <location evidence="1">Membrane</location>
        <topology evidence="1">Multi-pass membrane protein</topology>
    </subcellularLocation>
</comment>
<dbReference type="EMBL" id="JABFUD020000017">
    <property type="protein sequence ID" value="KAI5067428.1"/>
    <property type="molecule type" value="Genomic_DNA"/>
</dbReference>
<evidence type="ECO:0000313" key="10">
    <source>
        <dbReference type="Proteomes" id="UP000886520"/>
    </source>
</evidence>
<keyword evidence="3" id="KW-0677">Repeat</keyword>
<dbReference type="GO" id="GO:0005247">
    <property type="term" value="F:voltage-gated chloride channel activity"/>
    <property type="evidence" value="ECO:0007669"/>
    <property type="project" value="InterPro"/>
</dbReference>
<evidence type="ECO:0008006" key="11">
    <source>
        <dbReference type="Google" id="ProtNLM"/>
    </source>
</evidence>
<keyword evidence="6 8" id="KW-0472">Membrane</keyword>
<dbReference type="InterPro" id="IPR014743">
    <property type="entry name" value="Cl-channel_core"/>
</dbReference>
<dbReference type="OrthoDB" id="428525at2759"/>
<evidence type="ECO:0000256" key="5">
    <source>
        <dbReference type="ARBA" id="ARBA00023122"/>
    </source>
</evidence>
<evidence type="ECO:0000256" key="1">
    <source>
        <dbReference type="ARBA" id="ARBA00004141"/>
    </source>
</evidence>
<dbReference type="PRINTS" id="PR00762">
    <property type="entry name" value="CLCHANNEL"/>
</dbReference>
<dbReference type="Gene3D" id="1.10.3080.10">
    <property type="entry name" value="Clc chloride channel"/>
    <property type="match status" value="1"/>
</dbReference>
<feature type="transmembrane region" description="Helical" evidence="8">
    <location>
        <begin position="526"/>
        <end position="551"/>
    </location>
</feature>
<proteinExistence type="predicted"/>
<sequence>METYGLEKPCELLEELLEQAQDLQNLPRLHGGHAAFDSLDYEVVENEVYKKDLQAGSQISSFQLKVVKWMLACLVGLLTGITGFAINLAVENIAAFKFLKITQFMEIKRLDVAYAILVSSNLILVLLSALTCTYIAPAAAGSGIPDVKAYLNGVNVPDILAPETLFVKIFGTVGSVAGGLATGKQGPLVHIGACIAAFLNQGGFKHYHLSWRWLQYVQNDRDRQDLVTCGAAAGVAAAFRAPVGGVLFAVEEVASWWKSSLLWRAFFTTAMVAIVLRTAGNFCSAHSCGLYGSGGLIMYNMGSVFIEFGLEDLVSVIMLGLIGGVMGSALTYTSGKIVLVYSGWHSRYGATAKIFHGVVISLITSTCAIGIPWMSSCTACPSDIGGKCPTTGSHGNFKHFICSDGYYNDLASLFFNTNENVVRNLFSVGTTNEFHYKSLAIYLASNLILALLTYGTAVPSGLFLSAIICGATYGRLLGMVMRNLGYHFLQLDEGIYAVLGAASLLGGTMRTTVSICVILLELTNNLSMLPLIMLVLLISKTVGDSLSYGFYDQLLRTLSSRTT</sequence>
<dbReference type="PRINTS" id="PR01120">
    <property type="entry name" value="CLCHANNELPLT"/>
</dbReference>
<feature type="transmembrane region" description="Helical" evidence="8">
    <location>
        <begin position="314"/>
        <end position="333"/>
    </location>
</feature>
<keyword evidence="5" id="KW-0129">CBS domain</keyword>
<feature type="transmembrane region" description="Helical" evidence="8">
    <location>
        <begin position="288"/>
        <end position="308"/>
    </location>
</feature>
<comment type="caution">
    <text evidence="9">The sequence shown here is derived from an EMBL/GenBank/DDBJ whole genome shotgun (WGS) entry which is preliminary data.</text>
</comment>
<keyword evidence="4 8" id="KW-1133">Transmembrane helix</keyword>
<name>A0A9D4UH95_ADICA</name>
<dbReference type="Pfam" id="PF00654">
    <property type="entry name" value="Voltage_CLC"/>
    <property type="match status" value="1"/>
</dbReference>
<feature type="transmembrane region" description="Helical" evidence="8">
    <location>
        <begin position="354"/>
        <end position="374"/>
    </location>
</feature>
<evidence type="ECO:0000313" key="9">
    <source>
        <dbReference type="EMBL" id="KAI5067428.1"/>
    </source>
</evidence>
<evidence type="ECO:0000256" key="8">
    <source>
        <dbReference type="SAM" id="Phobius"/>
    </source>
</evidence>
<gene>
    <name evidence="9" type="ORF">GOP47_0017956</name>
</gene>
<feature type="transmembrane region" description="Helical" evidence="8">
    <location>
        <begin position="111"/>
        <end position="136"/>
    </location>
</feature>
<evidence type="ECO:0000256" key="6">
    <source>
        <dbReference type="ARBA" id="ARBA00023136"/>
    </source>
</evidence>
<dbReference type="InterPro" id="IPR001807">
    <property type="entry name" value="ClC"/>
</dbReference>
<dbReference type="Proteomes" id="UP000886520">
    <property type="component" value="Chromosome 17"/>
</dbReference>
<keyword evidence="7" id="KW-0407">Ion channel</keyword>
<feature type="transmembrane region" description="Helical" evidence="8">
    <location>
        <begin position="69"/>
        <end position="90"/>
    </location>
</feature>
<keyword evidence="7" id="KW-0813">Transport</keyword>
<evidence type="ECO:0000256" key="2">
    <source>
        <dbReference type="ARBA" id="ARBA00022692"/>
    </source>
</evidence>
<keyword evidence="7" id="KW-0406">Ion transport</keyword>
<reference evidence="9" key="1">
    <citation type="submission" date="2021-01" db="EMBL/GenBank/DDBJ databases">
        <title>Adiantum capillus-veneris genome.</title>
        <authorList>
            <person name="Fang Y."/>
            <person name="Liao Q."/>
        </authorList>
    </citation>
    <scope>NUCLEOTIDE SEQUENCE</scope>
    <source>
        <strain evidence="9">H3</strain>
        <tissue evidence="9">Leaf</tissue>
    </source>
</reference>
<keyword evidence="2 8" id="KW-0812">Transmembrane</keyword>
<dbReference type="InterPro" id="IPR051280">
    <property type="entry name" value="Cl-channel/antiporter"/>
</dbReference>
<dbReference type="PANTHER" id="PTHR11689">
    <property type="entry name" value="CHLORIDE CHANNEL PROTEIN CLC FAMILY MEMBER"/>
    <property type="match status" value="1"/>
</dbReference>
<protein>
    <recommendedName>
        <fullName evidence="11">Chloride channel protein</fullName>
    </recommendedName>
</protein>
<keyword evidence="7" id="KW-0868">Chloride</keyword>
<feature type="transmembrane region" description="Helical" evidence="8">
    <location>
        <begin position="225"/>
        <end position="250"/>
    </location>
</feature>
<evidence type="ECO:0000256" key="4">
    <source>
        <dbReference type="ARBA" id="ARBA00022989"/>
    </source>
</evidence>
<feature type="transmembrane region" description="Helical" evidence="8">
    <location>
        <begin position="256"/>
        <end position="276"/>
    </location>
</feature>
<evidence type="ECO:0000256" key="3">
    <source>
        <dbReference type="ARBA" id="ARBA00022737"/>
    </source>
</evidence>
<dbReference type="InterPro" id="IPR002251">
    <property type="entry name" value="Cl_channel_pln"/>
</dbReference>
<feature type="transmembrane region" description="Helical" evidence="8">
    <location>
        <begin position="447"/>
        <end position="473"/>
    </location>
</feature>
<dbReference type="AlphaFoldDB" id="A0A9D4UH95"/>
<dbReference type="PANTHER" id="PTHR11689:SF144">
    <property type="entry name" value="CHLORIDE CHANNEL PROTEIN"/>
    <property type="match status" value="1"/>
</dbReference>
<organism evidence="9 10">
    <name type="scientific">Adiantum capillus-veneris</name>
    <name type="common">Maidenhair fern</name>
    <dbReference type="NCBI Taxonomy" id="13818"/>
    <lineage>
        <taxon>Eukaryota</taxon>
        <taxon>Viridiplantae</taxon>
        <taxon>Streptophyta</taxon>
        <taxon>Embryophyta</taxon>
        <taxon>Tracheophyta</taxon>
        <taxon>Polypodiopsida</taxon>
        <taxon>Polypodiidae</taxon>
        <taxon>Polypodiales</taxon>
        <taxon>Pteridineae</taxon>
        <taxon>Pteridaceae</taxon>
        <taxon>Vittarioideae</taxon>
        <taxon>Adiantum</taxon>
    </lineage>
</organism>
<keyword evidence="10" id="KW-1185">Reference proteome</keyword>
<dbReference type="SUPFAM" id="SSF81340">
    <property type="entry name" value="Clc chloride channel"/>
    <property type="match status" value="1"/>
</dbReference>
<keyword evidence="7" id="KW-0869">Chloride channel</keyword>